<dbReference type="GO" id="GO:0043565">
    <property type="term" value="F:sequence-specific DNA binding"/>
    <property type="evidence" value="ECO:0007669"/>
    <property type="project" value="InterPro"/>
</dbReference>
<keyword evidence="3" id="KW-0804">Transcription</keyword>
<dbReference type="Proteomes" id="UP000461670">
    <property type="component" value="Unassembled WGS sequence"/>
</dbReference>
<organism evidence="5 6">
    <name type="scientific">Paracidovorax wautersii</name>
    <dbReference type="NCBI Taxonomy" id="1177982"/>
    <lineage>
        <taxon>Bacteria</taxon>
        <taxon>Pseudomonadati</taxon>
        <taxon>Pseudomonadota</taxon>
        <taxon>Betaproteobacteria</taxon>
        <taxon>Burkholderiales</taxon>
        <taxon>Comamonadaceae</taxon>
        <taxon>Paracidovorax</taxon>
    </lineage>
</organism>
<keyword evidence="1" id="KW-0805">Transcription regulation</keyword>
<name>A0A7V8FQZ0_9BURK</name>
<dbReference type="InterPro" id="IPR014710">
    <property type="entry name" value="RmlC-like_jellyroll"/>
</dbReference>
<dbReference type="InterPro" id="IPR009057">
    <property type="entry name" value="Homeodomain-like_sf"/>
</dbReference>
<sequence length="255" mass="27334">MPAAAWVDGVGLHVRSYGEVGPAHAHDFSQLVLPLRGRLCVDMEYHRQPLDASRALFVAPGAWHATRGEAGNQSLVLDLDAARLDAALQARLMAQPALALSPAAARLVDYMGLLQAQPNTPAALVRQWVPLLLDTLALGDTRPASRLQALLACVEAEPAQPWTVARMAAQAALSASRLHELFQVELATTPRAWLAGVRVRLACQLLAATRLPLVEVALRCGYADQSALTHAVRRATGLTPSAYRRQGQESGTKTP</sequence>
<dbReference type="InterPro" id="IPR050204">
    <property type="entry name" value="AraC_XylS_family_regulators"/>
</dbReference>
<dbReference type="InterPro" id="IPR011051">
    <property type="entry name" value="RmlC_Cupin_sf"/>
</dbReference>
<evidence type="ECO:0000256" key="1">
    <source>
        <dbReference type="ARBA" id="ARBA00023015"/>
    </source>
</evidence>
<dbReference type="GO" id="GO:0003700">
    <property type="term" value="F:DNA-binding transcription factor activity"/>
    <property type="evidence" value="ECO:0007669"/>
    <property type="project" value="InterPro"/>
</dbReference>
<gene>
    <name evidence="5" type="primary">virF</name>
    <name evidence="5" type="ORF">GAK30_00821</name>
</gene>
<keyword evidence="2" id="KW-0238">DNA-binding</keyword>
<dbReference type="PANTHER" id="PTHR46796">
    <property type="entry name" value="HTH-TYPE TRANSCRIPTIONAL ACTIVATOR RHAS-RELATED"/>
    <property type="match status" value="1"/>
</dbReference>
<evidence type="ECO:0000256" key="2">
    <source>
        <dbReference type="ARBA" id="ARBA00023125"/>
    </source>
</evidence>
<proteinExistence type="predicted"/>
<evidence type="ECO:0000256" key="3">
    <source>
        <dbReference type="ARBA" id="ARBA00023163"/>
    </source>
</evidence>
<comment type="caution">
    <text evidence="5">The sequence shown here is derived from an EMBL/GenBank/DDBJ whole genome shotgun (WGS) entry which is preliminary data.</text>
</comment>
<evidence type="ECO:0000313" key="6">
    <source>
        <dbReference type="Proteomes" id="UP000461670"/>
    </source>
</evidence>
<dbReference type="InterPro" id="IPR018062">
    <property type="entry name" value="HTH_AraC-typ_CS"/>
</dbReference>
<dbReference type="PANTHER" id="PTHR46796:SF2">
    <property type="entry name" value="TRANSCRIPTIONAL REGULATORY PROTEIN"/>
    <property type="match status" value="1"/>
</dbReference>
<dbReference type="Gene3D" id="2.60.120.10">
    <property type="entry name" value="Jelly Rolls"/>
    <property type="match status" value="1"/>
</dbReference>
<dbReference type="EMBL" id="WNDQ01000008">
    <property type="protein sequence ID" value="KAF1022882.1"/>
    <property type="molecule type" value="Genomic_DNA"/>
</dbReference>
<feature type="domain" description="HTH araC/xylS-type" evidence="4">
    <location>
        <begin position="148"/>
        <end position="246"/>
    </location>
</feature>
<dbReference type="PROSITE" id="PS01124">
    <property type="entry name" value="HTH_ARAC_FAMILY_2"/>
    <property type="match status" value="1"/>
</dbReference>
<dbReference type="InterPro" id="IPR018060">
    <property type="entry name" value="HTH_AraC"/>
</dbReference>
<evidence type="ECO:0000313" key="5">
    <source>
        <dbReference type="EMBL" id="KAF1022882.1"/>
    </source>
</evidence>
<accession>A0A7V8FQZ0</accession>
<dbReference type="SUPFAM" id="SSF51182">
    <property type="entry name" value="RmlC-like cupins"/>
    <property type="match status" value="1"/>
</dbReference>
<dbReference type="Gene3D" id="1.10.10.60">
    <property type="entry name" value="Homeodomain-like"/>
    <property type="match status" value="1"/>
</dbReference>
<dbReference type="SUPFAM" id="SSF46689">
    <property type="entry name" value="Homeodomain-like"/>
    <property type="match status" value="2"/>
</dbReference>
<dbReference type="PROSITE" id="PS00041">
    <property type="entry name" value="HTH_ARAC_FAMILY_1"/>
    <property type="match status" value="1"/>
</dbReference>
<evidence type="ECO:0000259" key="4">
    <source>
        <dbReference type="PROSITE" id="PS01124"/>
    </source>
</evidence>
<dbReference type="SMART" id="SM00342">
    <property type="entry name" value="HTH_ARAC"/>
    <property type="match status" value="1"/>
</dbReference>
<dbReference type="Pfam" id="PF12833">
    <property type="entry name" value="HTH_18"/>
    <property type="match status" value="1"/>
</dbReference>
<protein>
    <submittedName>
        <fullName evidence="5">Virulence regulon transcriptional activator VirF</fullName>
    </submittedName>
</protein>
<dbReference type="AlphaFoldDB" id="A0A7V8FQZ0"/>
<reference evidence="6" key="1">
    <citation type="journal article" date="2020" name="MBio">
        <title>Horizontal gene transfer to a defensive symbiont with a reduced genome amongst a multipartite beetle microbiome.</title>
        <authorList>
            <person name="Waterworth S.C."/>
            <person name="Florez L.V."/>
            <person name="Rees E.R."/>
            <person name="Hertweck C."/>
            <person name="Kaltenpoth M."/>
            <person name="Kwan J.C."/>
        </authorList>
    </citation>
    <scope>NUCLEOTIDE SEQUENCE [LARGE SCALE GENOMIC DNA]</scope>
</reference>